<dbReference type="InterPro" id="IPR029012">
    <property type="entry name" value="Helix_hairpin_bin_sf"/>
</dbReference>
<keyword evidence="5" id="KW-1185">Reference proteome</keyword>
<evidence type="ECO:0000313" key="5">
    <source>
        <dbReference type="Proteomes" id="UP000001307"/>
    </source>
</evidence>
<dbReference type="InParanoid" id="E4XFI7"/>
<dbReference type="Pfam" id="PF04420">
    <property type="entry name" value="CHD5"/>
    <property type="match status" value="1"/>
</dbReference>
<evidence type="ECO:0000256" key="1">
    <source>
        <dbReference type="ARBA" id="ARBA00017951"/>
    </source>
</evidence>
<evidence type="ECO:0000256" key="3">
    <source>
        <dbReference type="ARBA" id="ARBA00033006"/>
    </source>
</evidence>
<organism evidence="4">
    <name type="scientific">Oikopleura dioica</name>
    <name type="common">Tunicate</name>
    <dbReference type="NCBI Taxonomy" id="34765"/>
    <lineage>
        <taxon>Eukaryota</taxon>
        <taxon>Metazoa</taxon>
        <taxon>Chordata</taxon>
        <taxon>Tunicata</taxon>
        <taxon>Appendicularia</taxon>
        <taxon>Copelata</taxon>
        <taxon>Oikopleuridae</taxon>
        <taxon>Oikopleura</taxon>
    </lineage>
</organism>
<reference evidence="4" key="1">
    <citation type="journal article" date="2010" name="Science">
        <title>Plasticity of animal genome architecture unmasked by rapid evolution of a pelagic tunicate.</title>
        <authorList>
            <person name="Denoeud F."/>
            <person name="Henriet S."/>
            <person name="Mungpakdee S."/>
            <person name="Aury J.M."/>
            <person name="Da Silva C."/>
            <person name="Brinkmann H."/>
            <person name="Mikhaleva J."/>
            <person name="Olsen L.C."/>
            <person name="Jubin C."/>
            <person name="Canestro C."/>
            <person name="Bouquet J.M."/>
            <person name="Danks G."/>
            <person name="Poulain J."/>
            <person name="Campsteijn C."/>
            <person name="Adamski M."/>
            <person name="Cross I."/>
            <person name="Yadetie F."/>
            <person name="Muffato M."/>
            <person name="Louis A."/>
            <person name="Butcher S."/>
            <person name="Tsagkogeorga G."/>
            <person name="Konrad A."/>
            <person name="Singh S."/>
            <person name="Jensen M.F."/>
            <person name="Cong E.H."/>
            <person name="Eikeseth-Otteraa H."/>
            <person name="Noel B."/>
            <person name="Anthouard V."/>
            <person name="Porcel B.M."/>
            <person name="Kachouri-Lafond R."/>
            <person name="Nishino A."/>
            <person name="Ugolini M."/>
            <person name="Chourrout P."/>
            <person name="Nishida H."/>
            <person name="Aasland R."/>
            <person name="Huzurbazar S."/>
            <person name="Westhof E."/>
            <person name="Delsuc F."/>
            <person name="Lehrach H."/>
            <person name="Reinhardt R."/>
            <person name="Weissenbach J."/>
            <person name="Roy S.W."/>
            <person name="Artiguenave F."/>
            <person name="Postlethwait J.H."/>
            <person name="Manak J.R."/>
            <person name="Thompson E.M."/>
            <person name="Jaillon O."/>
            <person name="Du Pasquier L."/>
            <person name="Boudinot P."/>
            <person name="Liberles D.A."/>
            <person name="Volff J.N."/>
            <person name="Philippe H."/>
            <person name="Lenhard B."/>
            <person name="Roest Crollius H."/>
            <person name="Wincker P."/>
            <person name="Chourrout D."/>
        </authorList>
    </citation>
    <scope>NUCLEOTIDE SEQUENCE [LARGE SCALE GENOMIC DNA]</scope>
</reference>
<dbReference type="Gene3D" id="1.10.287.660">
    <property type="entry name" value="Helix hairpin bin"/>
    <property type="match status" value="1"/>
</dbReference>
<dbReference type="EMBL" id="FN653045">
    <property type="protein sequence ID" value="CBY24333.1"/>
    <property type="molecule type" value="Genomic_DNA"/>
</dbReference>
<name>E4XFI7_OIKDI</name>
<dbReference type="AlphaFoldDB" id="E4XFI7"/>
<evidence type="ECO:0000256" key="2">
    <source>
        <dbReference type="ARBA" id="ARBA00032437"/>
    </source>
</evidence>
<dbReference type="GO" id="GO:0071816">
    <property type="term" value="P:tail-anchored membrane protein insertion into ER membrane"/>
    <property type="evidence" value="ECO:0007669"/>
    <property type="project" value="InterPro"/>
</dbReference>
<dbReference type="InterPro" id="IPR028945">
    <property type="entry name" value="Get1"/>
</dbReference>
<dbReference type="Proteomes" id="UP000001307">
    <property type="component" value="Unassembled WGS sequence"/>
</dbReference>
<protein>
    <recommendedName>
        <fullName evidence="1">Guided entry of tail-anchored proteins factor 1</fullName>
    </recommendedName>
    <alternativeName>
        <fullName evidence="2">Tail-anchored protein insertion receptor WRB</fullName>
    </alternativeName>
    <alternativeName>
        <fullName evidence="3">Tryptophan-rich basic protein</fullName>
    </alternativeName>
</protein>
<evidence type="ECO:0000313" key="4">
    <source>
        <dbReference type="EMBL" id="CBY24333.1"/>
    </source>
</evidence>
<sequence>MLALAVLFVATIDIILTCVLKLLKSPSQAHKEILEIDQELKGLSETEDFVKWARLTRRRQELVKENSKCEAAFSASLSKTISTVSKLSKVFLFLFFRTTPIVTLDAEMIPVAFAKSSVIYWLQFH</sequence>
<proteinExistence type="predicted"/>
<accession>E4XFI7</accession>
<gene>
    <name evidence="4" type="ORF">GSOID_T00010192001</name>
</gene>